<dbReference type="AlphaFoldDB" id="A0AAU9NRL2"/>
<feature type="signal peptide" evidence="1">
    <location>
        <begin position="1"/>
        <end position="15"/>
    </location>
</feature>
<keyword evidence="1" id="KW-0732">Signal</keyword>
<organism evidence="2 3">
    <name type="scientific">Lactuca virosa</name>
    <dbReference type="NCBI Taxonomy" id="75947"/>
    <lineage>
        <taxon>Eukaryota</taxon>
        <taxon>Viridiplantae</taxon>
        <taxon>Streptophyta</taxon>
        <taxon>Embryophyta</taxon>
        <taxon>Tracheophyta</taxon>
        <taxon>Spermatophyta</taxon>
        <taxon>Magnoliopsida</taxon>
        <taxon>eudicotyledons</taxon>
        <taxon>Gunneridae</taxon>
        <taxon>Pentapetalae</taxon>
        <taxon>asterids</taxon>
        <taxon>campanulids</taxon>
        <taxon>Asterales</taxon>
        <taxon>Asteraceae</taxon>
        <taxon>Cichorioideae</taxon>
        <taxon>Cichorieae</taxon>
        <taxon>Lactucinae</taxon>
        <taxon>Lactuca</taxon>
    </lineage>
</organism>
<sequence>MIHRCLSLSLSLSLSLYPNILPPHIVTDTTVVAAPTSASNRRPSVDGIPGMVLTGKGSLIWPLHHKPPQSASYHRLQALSALAPIGRLAFDCWLKSTTHVGKSILLSLEIVDGLDFTFRCCLVYKGICRFVHLWDNNKYPQ</sequence>
<comment type="caution">
    <text evidence="2">The sequence shown here is derived from an EMBL/GenBank/DDBJ whole genome shotgun (WGS) entry which is preliminary data.</text>
</comment>
<accession>A0AAU9NRL2</accession>
<reference evidence="2 3" key="1">
    <citation type="submission" date="2022-01" db="EMBL/GenBank/DDBJ databases">
        <authorList>
            <person name="Xiong W."/>
            <person name="Schranz E."/>
        </authorList>
    </citation>
    <scope>NUCLEOTIDE SEQUENCE [LARGE SCALE GENOMIC DNA]</scope>
</reference>
<protein>
    <submittedName>
        <fullName evidence="2">Uncharacterized protein</fullName>
    </submittedName>
</protein>
<proteinExistence type="predicted"/>
<evidence type="ECO:0000313" key="3">
    <source>
        <dbReference type="Proteomes" id="UP001157418"/>
    </source>
</evidence>
<dbReference type="Proteomes" id="UP001157418">
    <property type="component" value="Unassembled WGS sequence"/>
</dbReference>
<evidence type="ECO:0000256" key="1">
    <source>
        <dbReference type="SAM" id="SignalP"/>
    </source>
</evidence>
<keyword evidence="3" id="KW-1185">Reference proteome</keyword>
<evidence type="ECO:0000313" key="2">
    <source>
        <dbReference type="EMBL" id="CAH1440465.1"/>
    </source>
</evidence>
<dbReference type="EMBL" id="CAKMRJ010005412">
    <property type="protein sequence ID" value="CAH1440465.1"/>
    <property type="molecule type" value="Genomic_DNA"/>
</dbReference>
<feature type="chain" id="PRO_5043953281" evidence="1">
    <location>
        <begin position="16"/>
        <end position="141"/>
    </location>
</feature>
<name>A0AAU9NRL2_9ASTR</name>
<gene>
    <name evidence="2" type="ORF">LVIROSA_LOCUS26599</name>
</gene>